<dbReference type="NCBIfam" id="TIGR01764">
    <property type="entry name" value="excise"/>
    <property type="match status" value="1"/>
</dbReference>
<dbReference type="Pfam" id="PF12728">
    <property type="entry name" value="HTH_17"/>
    <property type="match status" value="1"/>
</dbReference>
<reference evidence="2 3" key="1">
    <citation type="journal article" date="2019" name="Int. J. Syst. Evol. Microbiol.">
        <title>The Global Catalogue of Microorganisms (GCM) 10K type strain sequencing project: providing services to taxonomists for standard genome sequencing and annotation.</title>
        <authorList>
            <consortium name="The Broad Institute Genomics Platform"/>
            <consortium name="The Broad Institute Genome Sequencing Center for Infectious Disease"/>
            <person name="Wu L."/>
            <person name="Ma J."/>
        </authorList>
    </citation>
    <scope>NUCLEOTIDE SEQUENCE [LARGE SCALE GENOMIC DNA]</scope>
    <source>
        <strain evidence="2 3">JCM 14942</strain>
    </source>
</reference>
<name>A0ABN2BN47_9ACTN</name>
<accession>A0ABN2BN47</accession>
<protein>
    <recommendedName>
        <fullName evidence="1">Helix-turn-helix domain-containing protein</fullName>
    </recommendedName>
</protein>
<dbReference type="Gene3D" id="1.10.1660.10">
    <property type="match status" value="1"/>
</dbReference>
<comment type="caution">
    <text evidence="2">The sequence shown here is derived from an EMBL/GenBank/DDBJ whole genome shotgun (WGS) entry which is preliminary data.</text>
</comment>
<organism evidence="2 3">
    <name type="scientific">Nocardioides humi</name>
    <dbReference type="NCBI Taxonomy" id="449461"/>
    <lineage>
        <taxon>Bacteria</taxon>
        <taxon>Bacillati</taxon>
        <taxon>Actinomycetota</taxon>
        <taxon>Actinomycetes</taxon>
        <taxon>Propionibacteriales</taxon>
        <taxon>Nocardioidaceae</taxon>
        <taxon>Nocardioides</taxon>
    </lineage>
</organism>
<dbReference type="InterPro" id="IPR010093">
    <property type="entry name" value="SinI_DNA-bd"/>
</dbReference>
<gene>
    <name evidence="2" type="ORF">GCM10009788_52190</name>
</gene>
<evidence type="ECO:0000313" key="2">
    <source>
        <dbReference type="EMBL" id="GAA1543236.1"/>
    </source>
</evidence>
<dbReference type="Proteomes" id="UP001500842">
    <property type="component" value="Unassembled WGS sequence"/>
</dbReference>
<evidence type="ECO:0000259" key="1">
    <source>
        <dbReference type="Pfam" id="PF12728"/>
    </source>
</evidence>
<dbReference type="EMBL" id="BAAAOR010000040">
    <property type="protein sequence ID" value="GAA1543236.1"/>
    <property type="molecule type" value="Genomic_DNA"/>
</dbReference>
<keyword evidence="3" id="KW-1185">Reference proteome</keyword>
<proteinExistence type="predicted"/>
<evidence type="ECO:0000313" key="3">
    <source>
        <dbReference type="Proteomes" id="UP001500842"/>
    </source>
</evidence>
<dbReference type="RefSeq" id="WP_141007084.1">
    <property type="nucleotide sequence ID" value="NZ_BAAAOR010000040.1"/>
</dbReference>
<dbReference type="InterPro" id="IPR041657">
    <property type="entry name" value="HTH_17"/>
</dbReference>
<dbReference type="SUPFAM" id="SSF46955">
    <property type="entry name" value="Putative DNA-binding domain"/>
    <property type="match status" value="1"/>
</dbReference>
<dbReference type="InterPro" id="IPR009061">
    <property type="entry name" value="DNA-bd_dom_put_sf"/>
</dbReference>
<feature type="domain" description="Helix-turn-helix" evidence="1">
    <location>
        <begin position="7"/>
        <end position="57"/>
    </location>
</feature>
<sequence>MAALAHLLTVDEVAEILSVAPYTVRKFARDGALRPVRLAGSQRLRFRPEDVSAFIEASVS</sequence>